<dbReference type="GO" id="GO:0044550">
    <property type="term" value="P:secondary metabolite biosynthetic process"/>
    <property type="evidence" value="ECO:0007669"/>
    <property type="project" value="TreeGrafter"/>
</dbReference>
<dbReference type="AlphaFoldDB" id="A0AAD3HKF2"/>
<dbReference type="EMBL" id="BMAR01000006">
    <property type="protein sequence ID" value="GFR43866.1"/>
    <property type="molecule type" value="Genomic_DNA"/>
</dbReference>
<gene>
    <name evidence="2" type="ORF">Agub_g4995</name>
</gene>
<dbReference type="InterPro" id="IPR045851">
    <property type="entry name" value="AMP-bd_C_sf"/>
</dbReference>
<protein>
    <submittedName>
        <fullName evidence="2">Uncharacterized protein</fullName>
    </submittedName>
</protein>
<feature type="compositionally biased region" description="Low complexity" evidence="1">
    <location>
        <begin position="132"/>
        <end position="141"/>
    </location>
</feature>
<organism evidence="2 3">
    <name type="scientific">Astrephomene gubernaculifera</name>
    <dbReference type="NCBI Taxonomy" id="47775"/>
    <lineage>
        <taxon>Eukaryota</taxon>
        <taxon>Viridiplantae</taxon>
        <taxon>Chlorophyta</taxon>
        <taxon>core chlorophytes</taxon>
        <taxon>Chlorophyceae</taxon>
        <taxon>CS clade</taxon>
        <taxon>Chlamydomonadales</taxon>
        <taxon>Astrephomenaceae</taxon>
        <taxon>Astrephomene</taxon>
    </lineage>
</organism>
<dbReference type="Proteomes" id="UP001054857">
    <property type="component" value="Unassembled WGS sequence"/>
</dbReference>
<keyword evidence="3" id="KW-1185">Reference proteome</keyword>
<feature type="non-terminal residue" evidence="2">
    <location>
        <position position="1"/>
    </location>
</feature>
<dbReference type="Gene3D" id="3.30.300.30">
    <property type="match status" value="1"/>
</dbReference>
<dbReference type="SUPFAM" id="SSF56801">
    <property type="entry name" value="Acetyl-CoA synthetase-like"/>
    <property type="match status" value="1"/>
</dbReference>
<comment type="caution">
    <text evidence="2">The sequence shown here is derived from an EMBL/GenBank/DDBJ whole genome shotgun (WGS) entry which is preliminary data.</text>
</comment>
<dbReference type="GO" id="GO:0031177">
    <property type="term" value="F:phosphopantetheine binding"/>
    <property type="evidence" value="ECO:0007669"/>
    <property type="project" value="TreeGrafter"/>
</dbReference>
<accession>A0AAD3HKF2</accession>
<reference evidence="2 3" key="1">
    <citation type="journal article" date="2021" name="Sci. Rep.">
        <title>Genome sequencing of the multicellular alga Astrephomene provides insights into convergent evolution of germ-soma differentiation.</title>
        <authorList>
            <person name="Yamashita S."/>
            <person name="Yamamoto K."/>
            <person name="Matsuzaki R."/>
            <person name="Suzuki S."/>
            <person name="Yamaguchi H."/>
            <person name="Hirooka S."/>
            <person name="Minakuchi Y."/>
            <person name="Miyagishima S."/>
            <person name="Kawachi M."/>
            <person name="Toyoda A."/>
            <person name="Nozaki H."/>
        </authorList>
    </citation>
    <scope>NUCLEOTIDE SEQUENCE [LARGE SCALE GENOMIC DNA]</scope>
    <source>
        <strain evidence="2 3">NIES-4017</strain>
    </source>
</reference>
<dbReference type="PANTHER" id="PTHR45527:SF1">
    <property type="entry name" value="FATTY ACID SYNTHASE"/>
    <property type="match status" value="1"/>
</dbReference>
<sequence>SPTVAPAAAVVRDAGVHAAAAAAAAAAGVTGVAPVPDRFVRVRLTAEGLRHVVTAEGRQAAPEATYFRTGDLGCVGLGGCLQLLGRVDLQVKLAGVRLDLAEVEAALRGHTRVADAAVRLLRRRPHAGDPRGVGTAPAAGAAGAGAGAGAADIDGEPGVEGAEAGLHGGGAGAVTGRTAAAVEELVAYVVLHGAASKADDDPGVGSETR</sequence>
<dbReference type="GO" id="GO:0005737">
    <property type="term" value="C:cytoplasm"/>
    <property type="evidence" value="ECO:0007669"/>
    <property type="project" value="TreeGrafter"/>
</dbReference>
<name>A0AAD3HKF2_9CHLO</name>
<dbReference type="GO" id="GO:0043041">
    <property type="term" value="P:amino acid activation for nonribosomal peptide biosynthetic process"/>
    <property type="evidence" value="ECO:0007669"/>
    <property type="project" value="TreeGrafter"/>
</dbReference>
<feature type="region of interest" description="Disordered" evidence="1">
    <location>
        <begin position="125"/>
        <end position="164"/>
    </location>
</feature>
<evidence type="ECO:0000313" key="2">
    <source>
        <dbReference type="EMBL" id="GFR43866.1"/>
    </source>
</evidence>
<evidence type="ECO:0000256" key="1">
    <source>
        <dbReference type="SAM" id="MobiDB-lite"/>
    </source>
</evidence>
<feature type="non-terminal residue" evidence="2">
    <location>
        <position position="209"/>
    </location>
</feature>
<evidence type="ECO:0000313" key="3">
    <source>
        <dbReference type="Proteomes" id="UP001054857"/>
    </source>
</evidence>
<proteinExistence type="predicted"/>
<dbReference type="PANTHER" id="PTHR45527">
    <property type="entry name" value="NONRIBOSOMAL PEPTIDE SYNTHETASE"/>
    <property type="match status" value="1"/>
</dbReference>